<dbReference type="RefSeq" id="XP_038863616.1">
    <property type="nucleotide sequence ID" value="XM_039007688.1"/>
</dbReference>
<sequence length="204" mass="22303">MQLFCNICLCEPGEMKAARAHLTQVFCQEPREAAAQARIDVVEAWQQKYRRAAGRLAEREPSTLDFLLSLIPPSHRKRMAQAAAQEAGSALALMTVAVQGAGELQPQYLCQRASCFTQLELHEQAVAVLDWVIQSHGGPFDAACRASEEPHISAEDLCQRGRSLVLCSYEGPTPDDFTRALALHRGKALQCVEAGLVTFNVAPS</sequence>
<accession>A0A8U1BTV9</accession>
<dbReference type="AlphaFoldDB" id="A0A8U1BTV9"/>
<gene>
    <name evidence="2" type="primary">ttc34</name>
</gene>
<dbReference type="OrthoDB" id="5971337at2759"/>
<dbReference type="Proteomes" id="UP000808372">
    <property type="component" value="Chromosome 14"/>
</dbReference>
<evidence type="ECO:0000313" key="1">
    <source>
        <dbReference type="Proteomes" id="UP000808372"/>
    </source>
</evidence>
<evidence type="ECO:0000313" key="2">
    <source>
        <dbReference type="RefSeq" id="XP_038863616.1"/>
    </source>
</evidence>
<dbReference type="PANTHER" id="PTHR44874">
    <property type="entry name" value="TETRATRICOPEPTIDE REPEAT PROTEIN 34"/>
    <property type="match status" value="1"/>
</dbReference>
<keyword evidence="1" id="KW-1185">Reference proteome</keyword>
<proteinExistence type="predicted"/>
<dbReference type="InterPro" id="IPR042161">
    <property type="entry name" value="TTC34"/>
</dbReference>
<organism evidence="1 2">
    <name type="scientific">Salvelinus namaycush</name>
    <name type="common">Lake trout</name>
    <name type="synonym">Salmo namaycush</name>
    <dbReference type="NCBI Taxonomy" id="8040"/>
    <lineage>
        <taxon>Eukaryota</taxon>
        <taxon>Metazoa</taxon>
        <taxon>Chordata</taxon>
        <taxon>Craniata</taxon>
        <taxon>Vertebrata</taxon>
        <taxon>Euteleostomi</taxon>
        <taxon>Actinopterygii</taxon>
        <taxon>Neopterygii</taxon>
        <taxon>Teleostei</taxon>
        <taxon>Protacanthopterygii</taxon>
        <taxon>Salmoniformes</taxon>
        <taxon>Salmonidae</taxon>
        <taxon>Salmoninae</taxon>
        <taxon>Salvelinus</taxon>
    </lineage>
</organism>
<reference evidence="2" key="1">
    <citation type="submission" date="2025-08" db="UniProtKB">
        <authorList>
            <consortium name="RefSeq"/>
        </authorList>
    </citation>
    <scope>IDENTIFICATION</scope>
    <source>
        <tissue evidence="2">White muscle</tissue>
    </source>
</reference>
<dbReference type="GeneID" id="120058938"/>
<dbReference type="PANTHER" id="PTHR44874:SF1">
    <property type="entry name" value="TETRATRICOPEPTIDE REPEAT PROTEIN 34"/>
    <property type="match status" value="1"/>
</dbReference>
<protein>
    <submittedName>
        <fullName evidence="2">Tetratricopeptide repeat protein 34</fullName>
    </submittedName>
</protein>
<name>A0A8U1BTV9_SALNM</name>
<dbReference type="CTD" id="100287898"/>
<dbReference type="KEGG" id="snh:120058938"/>